<dbReference type="SMART" id="SM00320">
    <property type="entry name" value="WD40"/>
    <property type="match status" value="6"/>
</dbReference>
<evidence type="ECO:0000256" key="5">
    <source>
        <dbReference type="SAM" id="MobiDB-lite"/>
    </source>
</evidence>
<evidence type="ECO:0000256" key="2">
    <source>
        <dbReference type="ARBA" id="ARBA00022737"/>
    </source>
</evidence>
<organism evidence="6">
    <name type="scientific">Phaffia rhodozyma</name>
    <name type="common">Yeast</name>
    <name type="synonym">Xanthophyllomyces dendrorhous</name>
    <dbReference type="NCBI Taxonomy" id="264483"/>
    <lineage>
        <taxon>Eukaryota</taxon>
        <taxon>Fungi</taxon>
        <taxon>Dikarya</taxon>
        <taxon>Basidiomycota</taxon>
        <taxon>Agaricomycotina</taxon>
        <taxon>Tremellomycetes</taxon>
        <taxon>Cystofilobasidiales</taxon>
        <taxon>Mrakiaceae</taxon>
        <taxon>Phaffia</taxon>
    </lineage>
</organism>
<dbReference type="Pfam" id="PF00400">
    <property type="entry name" value="WD40"/>
    <property type="match status" value="3"/>
</dbReference>
<reference evidence="6" key="1">
    <citation type="submission" date="2014-08" db="EMBL/GenBank/DDBJ databases">
        <authorList>
            <person name="Sharma Rahul"/>
            <person name="Thines Marco"/>
        </authorList>
    </citation>
    <scope>NUCLEOTIDE SEQUENCE</scope>
</reference>
<evidence type="ECO:0000256" key="3">
    <source>
        <dbReference type="ARBA" id="ARBA00046343"/>
    </source>
</evidence>
<dbReference type="InterPro" id="IPR015943">
    <property type="entry name" value="WD40/YVTN_repeat-like_dom_sf"/>
</dbReference>
<dbReference type="InterPro" id="IPR001680">
    <property type="entry name" value="WD40_rpt"/>
</dbReference>
<dbReference type="GO" id="GO:0000445">
    <property type="term" value="C:THO complex part of transcription export complex"/>
    <property type="evidence" value="ECO:0007669"/>
    <property type="project" value="TreeGrafter"/>
</dbReference>
<protein>
    <submittedName>
        <fullName evidence="6">WD40 repeat protein</fullName>
    </submittedName>
</protein>
<name>A0A0F7SJH3_PHARH</name>
<accession>A0A0F7SJH3</accession>
<dbReference type="GO" id="GO:0006406">
    <property type="term" value="P:mRNA export from nucleus"/>
    <property type="evidence" value="ECO:0007669"/>
    <property type="project" value="InterPro"/>
</dbReference>
<evidence type="ECO:0000256" key="4">
    <source>
        <dbReference type="PROSITE-ProRule" id="PRU00221"/>
    </source>
</evidence>
<dbReference type="PANTHER" id="PTHR22839">
    <property type="entry name" value="THO COMPLEX SUBUNIT 3 THO3"/>
    <property type="match status" value="1"/>
</dbReference>
<dbReference type="InterPro" id="IPR040132">
    <property type="entry name" value="Tex1/THOC3"/>
</dbReference>
<dbReference type="InterPro" id="IPR036322">
    <property type="entry name" value="WD40_repeat_dom_sf"/>
</dbReference>
<feature type="repeat" description="WD" evidence="4">
    <location>
        <begin position="51"/>
        <end position="85"/>
    </location>
</feature>
<dbReference type="PROSITE" id="PS50082">
    <property type="entry name" value="WD_REPEATS_2"/>
    <property type="match status" value="2"/>
</dbReference>
<feature type="region of interest" description="Disordered" evidence="5">
    <location>
        <begin position="192"/>
        <end position="226"/>
    </location>
</feature>
<dbReference type="PANTHER" id="PTHR22839:SF0">
    <property type="entry name" value="THO COMPLEX SUBUNIT 3"/>
    <property type="match status" value="1"/>
</dbReference>
<dbReference type="SUPFAM" id="SSF50978">
    <property type="entry name" value="WD40 repeat-like"/>
    <property type="match status" value="1"/>
</dbReference>
<sequence>MNNLSASPAQIPPPAPIPLSVVQPSPLSHTYQSRGLKTPDPSSWPKPKPILGGHREPVQCVSWSLDGRKLVSSSTGGDRGLRIWDAGSSGSTLDPRHSDLIPSPHASTAPISKVQWNPYHLTELVSSGSTGDGKLCFFDARLKPIKPLSTISLPTPAFQIDHHPSGDVLAVSDIKEHVSFFERRMMGSQKPVATLNPNSSSVEVAPPPPPQPVVQRPSWESSTDRTFPAPSAGAAIEIIFDIGFSSSGQDFLLCSRGGKVYVRSWASLLSSESESAKAPTYEWKAQTGSCDSIGIEKTGRYLATAGVDAIVNLWDADDYVGLKSFGDVQGEVRQLSFSQDGEMLAAGGEESVVYIFGTTERSLLAKIPTGGVTNALAWSPKHDGCDISFDHV</sequence>
<feature type="compositionally biased region" description="Polar residues" evidence="5">
    <location>
        <begin position="25"/>
        <end position="35"/>
    </location>
</feature>
<feature type="region of interest" description="Disordered" evidence="5">
    <location>
        <begin position="1"/>
        <end position="51"/>
    </location>
</feature>
<keyword evidence="2" id="KW-0677">Repeat</keyword>
<proteinExistence type="inferred from homology"/>
<dbReference type="AlphaFoldDB" id="A0A0F7SJH3"/>
<keyword evidence="1 4" id="KW-0853">WD repeat</keyword>
<feature type="repeat" description="WD" evidence="4">
    <location>
        <begin position="283"/>
        <end position="315"/>
    </location>
</feature>
<dbReference type="Gene3D" id="2.130.10.10">
    <property type="entry name" value="YVTN repeat-like/Quinoprotein amine dehydrogenase"/>
    <property type="match status" value="2"/>
</dbReference>
<comment type="similarity">
    <text evidence="3">Belongs to the THOC3 family.</text>
</comment>
<evidence type="ECO:0000256" key="1">
    <source>
        <dbReference type="ARBA" id="ARBA00022574"/>
    </source>
</evidence>
<evidence type="ECO:0000313" key="6">
    <source>
        <dbReference type="EMBL" id="CDZ97142.1"/>
    </source>
</evidence>
<dbReference type="EMBL" id="LN483167">
    <property type="protein sequence ID" value="CDZ97142.1"/>
    <property type="molecule type" value="Genomic_DNA"/>
</dbReference>